<sequence>MTKPRVVLVAGLTRDGTDALATRLLGERTAVVHHDLRRVAQGRVRRRVRDAVSDTSVELELAHGCVSCTLRQDLIPLLLRLARRVDTIVLHLDPMVEPEPVRSALHEVVVGGRTVADVADVHAVVTVVDVATWLHDATGDEPVPHAPDEDERTLAQVAVGQAEWADVLVVTGSADGWTEARTSAVLDRLNPVAVRRGVAELDPSLDVPVRREPLDIHGPLLAGEPPLEVDCGVSVTLFRDRRPFHPERLHEAIDALLEGVVRARGRVWVATQPDVALWLESAGGGLQVGDAGTWLAALDDAGWDRAPADRRAKAALDWDPRFGDRVQEIVVLAHDADPAHLHAVLGRALLTDAELTGDWSALADPFAIAAHGKDDQ</sequence>
<organism evidence="2 3">
    <name type="scientific">Actinokineospora soli</name>
    <dbReference type="NCBI Taxonomy" id="1048753"/>
    <lineage>
        <taxon>Bacteria</taxon>
        <taxon>Bacillati</taxon>
        <taxon>Actinomycetota</taxon>
        <taxon>Actinomycetes</taxon>
        <taxon>Pseudonocardiales</taxon>
        <taxon>Pseudonocardiaceae</taxon>
        <taxon>Actinokineospora</taxon>
    </lineage>
</organism>
<dbReference type="InterPro" id="IPR051927">
    <property type="entry name" value="Zn_Chap_cDPG_Synth"/>
</dbReference>
<dbReference type="SMART" id="SM00833">
    <property type="entry name" value="CobW_C"/>
    <property type="match status" value="1"/>
</dbReference>
<dbReference type="SUPFAM" id="SSF90002">
    <property type="entry name" value="Hypothetical protein YjiA, C-terminal domain"/>
    <property type="match status" value="1"/>
</dbReference>
<dbReference type="InterPro" id="IPR011629">
    <property type="entry name" value="CobW-like_C"/>
</dbReference>
<dbReference type="Pfam" id="PF07683">
    <property type="entry name" value="CobW_C"/>
    <property type="match status" value="1"/>
</dbReference>
<proteinExistence type="predicted"/>
<dbReference type="Proteomes" id="UP001596512">
    <property type="component" value="Unassembled WGS sequence"/>
</dbReference>
<dbReference type="NCBIfam" id="NF047431">
    <property type="entry name" value="hiber_recruit"/>
    <property type="match status" value="1"/>
</dbReference>
<evidence type="ECO:0000259" key="1">
    <source>
        <dbReference type="SMART" id="SM00833"/>
    </source>
</evidence>
<evidence type="ECO:0000313" key="3">
    <source>
        <dbReference type="Proteomes" id="UP001596512"/>
    </source>
</evidence>
<dbReference type="PANTHER" id="PTHR43603">
    <property type="entry name" value="COBW DOMAIN-CONTAINING PROTEIN DDB_G0274527"/>
    <property type="match status" value="1"/>
</dbReference>
<accession>A0ABW2TJ13</accession>
<dbReference type="PANTHER" id="PTHR43603:SF1">
    <property type="entry name" value="ZINC-REGULATED GTPASE METALLOPROTEIN ACTIVATOR 1"/>
    <property type="match status" value="1"/>
</dbReference>
<dbReference type="Gene3D" id="3.40.50.300">
    <property type="entry name" value="P-loop containing nucleotide triphosphate hydrolases"/>
    <property type="match status" value="1"/>
</dbReference>
<dbReference type="Pfam" id="PF02492">
    <property type="entry name" value="cobW"/>
    <property type="match status" value="1"/>
</dbReference>
<evidence type="ECO:0000313" key="2">
    <source>
        <dbReference type="EMBL" id="MFC7612816.1"/>
    </source>
</evidence>
<dbReference type="EMBL" id="JBHTEY010000004">
    <property type="protein sequence ID" value="MFC7612816.1"/>
    <property type="molecule type" value="Genomic_DNA"/>
</dbReference>
<dbReference type="InterPro" id="IPR003495">
    <property type="entry name" value="CobW/HypB/UreG_nucleotide-bd"/>
</dbReference>
<dbReference type="InterPro" id="IPR027417">
    <property type="entry name" value="P-loop_NTPase"/>
</dbReference>
<feature type="domain" description="CobW C-terminal" evidence="1">
    <location>
        <begin position="233"/>
        <end position="349"/>
    </location>
</feature>
<name>A0ABW2TJ13_9PSEU</name>
<gene>
    <name evidence="2" type="primary">mrf</name>
    <name evidence="2" type="ORF">ACFQV2_03330</name>
</gene>
<keyword evidence="3" id="KW-1185">Reference proteome</keyword>
<reference evidence="3" key="1">
    <citation type="journal article" date="2019" name="Int. J. Syst. Evol. Microbiol.">
        <title>The Global Catalogue of Microorganisms (GCM) 10K type strain sequencing project: providing services to taxonomists for standard genome sequencing and annotation.</title>
        <authorList>
            <consortium name="The Broad Institute Genomics Platform"/>
            <consortium name="The Broad Institute Genome Sequencing Center for Infectious Disease"/>
            <person name="Wu L."/>
            <person name="Ma J."/>
        </authorList>
    </citation>
    <scope>NUCLEOTIDE SEQUENCE [LARGE SCALE GENOMIC DNA]</scope>
    <source>
        <strain evidence="3">JCM 17695</strain>
    </source>
</reference>
<protein>
    <submittedName>
        <fullName evidence="2">Ribosome hibernation factor-recruiting GTPase MRF</fullName>
    </submittedName>
</protein>
<comment type="caution">
    <text evidence="2">The sequence shown here is derived from an EMBL/GenBank/DDBJ whole genome shotgun (WGS) entry which is preliminary data.</text>
</comment>